<dbReference type="Pfam" id="PF13639">
    <property type="entry name" value="zf-RING_2"/>
    <property type="match status" value="1"/>
</dbReference>
<dbReference type="EMBL" id="CAUYUJ010015919">
    <property type="protein sequence ID" value="CAK0859622.1"/>
    <property type="molecule type" value="Genomic_DNA"/>
</dbReference>
<proteinExistence type="predicted"/>
<keyword evidence="1" id="KW-0862">Zinc</keyword>
<keyword evidence="1" id="KW-0479">Metal-binding</keyword>
<reference evidence="3" key="1">
    <citation type="submission" date="2023-10" db="EMBL/GenBank/DDBJ databases">
        <authorList>
            <person name="Chen Y."/>
            <person name="Shah S."/>
            <person name="Dougan E. K."/>
            <person name="Thang M."/>
            <person name="Chan C."/>
        </authorList>
    </citation>
    <scope>NUCLEOTIDE SEQUENCE [LARGE SCALE GENOMIC DNA]</scope>
</reference>
<protein>
    <recommendedName>
        <fullName evidence="2">RING-type domain-containing protein</fullName>
    </recommendedName>
</protein>
<evidence type="ECO:0000313" key="4">
    <source>
        <dbReference type="Proteomes" id="UP001189429"/>
    </source>
</evidence>
<accession>A0ABN9UJ39</accession>
<dbReference type="InterPro" id="IPR051826">
    <property type="entry name" value="E3_ubiquitin-ligase_domain"/>
</dbReference>
<dbReference type="SMART" id="SM00184">
    <property type="entry name" value="RING"/>
    <property type="match status" value="1"/>
</dbReference>
<name>A0ABN9UJ39_9DINO</name>
<dbReference type="InterPro" id="IPR013083">
    <property type="entry name" value="Znf_RING/FYVE/PHD"/>
</dbReference>
<dbReference type="InterPro" id="IPR001841">
    <property type="entry name" value="Znf_RING"/>
</dbReference>
<feature type="non-terminal residue" evidence="3">
    <location>
        <position position="1"/>
    </location>
</feature>
<dbReference type="SUPFAM" id="SSF57850">
    <property type="entry name" value="RING/U-box"/>
    <property type="match status" value="1"/>
</dbReference>
<evidence type="ECO:0000256" key="1">
    <source>
        <dbReference type="PROSITE-ProRule" id="PRU00175"/>
    </source>
</evidence>
<keyword evidence="4" id="KW-1185">Reference proteome</keyword>
<gene>
    <name evidence="3" type="ORF">PCOR1329_LOCUS48938</name>
</gene>
<keyword evidence="1" id="KW-0863">Zinc-finger</keyword>
<feature type="domain" description="RING-type" evidence="2">
    <location>
        <begin position="24"/>
        <end position="72"/>
    </location>
</feature>
<dbReference type="Gene3D" id="3.30.40.10">
    <property type="entry name" value="Zinc/RING finger domain, C3HC4 (zinc finger)"/>
    <property type="match status" value="1"/>
</dbReference>
<evidence type="ECO:0000313" key="3">
    <source>
        <dbReference type="EMBL" id="CAK0859622.1"/>
    </source>
</evidence>
<evidence type="ECO:0000259" key="2">
    <source>
        <dbReference type="PROSITE" id="PS50089"/>
    </source>
</evidence>
<dbReference type="Proteomes" id="UP001189429">
    <property type="component" value="Unassembled WGS sequence"/>
</dbReference>
<dbReference type="PROSITE" id="PS50089">
    <property type="entry name" value="ZF_RING_2"/>
    <property type="match status" value="1"/>
</dbReference>
<sequence length="91" mass="9605">EPGAENGFSSLPTVRADDCGVDQCAICMDDVPPEESLVQLPCKHAFHALCAARWLTQAGKHSQGKRQCCPLCCQKVVCSPEGVIAISSSSS</sequence>
<dbReference type="PANTHER" id="PTHR22765">
    <property type="entry name" value="RING FINGER AND PROTEASE ASSOCIATED DOMAIN-CONTAINING"/>
    <property type="match status" value="1"/>
</dbReference>
<organism evidence="3 4">
    <name type="scientific">Prorocentrum cordatum</name>
    <dbReference type="NCBI Taxonomy" id="2364126"/>
    <lineage>
        <taxon>Eukaryota</taxon>
        <taxon>Sar</taxon>
        <taxon>Alveolata</taxon>
        <taxon>Dinophyceae</taxon>
        <taxon>Prorocentrales</taxon>
        <taxon>Prorocentraceae</taxon>
        <taxon>Prorocentrum</taxon>
    </lineage>
</organism>
<comment type="caution">
    <text evidence="3">The sequence shown here is derived from an EMBL/GenBank/DDBJ whole genome shotgun (WGS) entry which is preliminary data.</text>
</comment>